<gene>
    <name evidence="1" type="ORF">ANCDUO_02532</name>
</gene>
<dbReference type="Proteomes" id="UP000054047">
    <property type="component" value="Unassembled WGS sequence"/>
</dbReference>
<dbReference type="AlphaFoldDB" id="A0A0C2H6I8"/>
<organism evidence="1 2">
    <name type="scientific">Ancylostoma duodenale</name>
    <dbReference type="NCBI Taxonomy" id="51022"/>
    <lineage>
        <taxon>Eukaryota</taxon>
        <taxon>Metazoa</taxon>
        <taxon>Ecdysozoa</taxon>
        <taxon>Nematoda</taxon>
        <taxon>Chromadorea</taxon>
        <taxon>Rhabditida</taxon>
        <taxon>Rhabditina</taxon>
        <taxon>Rhabditomorpha</taxon>
        <taxon>Strongyloidea</taxon>
        <taxon>Ancylostomatidae</taxon>
        <taxon>Ancylostomatinae</taxon>
        <taxon>Ancylostoma</taxon>
    </lineage>
</organism>
<accession>A0A0C2H6I8</accession>
<sequence length="70" mass="8124">MESEWTLQYYSPLTADPTTDCCEPRYDSAITYSKETHIVGHLYVFLCDEPGLQKAMDAYHWRKAEDSAED</sequence>
<dbReference type="EMBL" id="KN726823">
    <property type="protein sequence ID" value="KIH67139.1"/>
    <property type="molecule type" value="Genomic_DNA"/>
</dbReference>
<proteinExistence type="predicted"/>
<reference evidence="1 2" key="1">
    <citation type="submission" date="2013-12" db="EMBL/GenBank/DDBJ databases">
        <title>Draft genome of the parsitic nematode Ancylostoma duodenale.</title>
        <authorList>
            <person name="Mitreva M."/>
        </authorList>
    </citation>
    <scope>NUCLEOTIDE SEQUENCE [LARGE SCALE GENOMIC DNA]</scope>
    <source>
        <strain evidence="1 2">Zhejiang</strain>
    </source>
</reference>
<name>A0A0C2H6I8_9BILA</name>
<protein>
    <submittedName>
        <fullName evidence="1">Uncharacterized protein</fullName>
    </submittedName>
</protein>
<evidence type="ECO:0000313" key="1">
    <source>
        <dbReference type="EMBL" id="KIH67139.1"/>
    </source>
</evidence>
<keyword evidence="2" id="KW-1185">Reference proteome</keyword>
<evidence type="ECO:0000313" key="2">
    <source>
        <dbReference type="Proteomes" id="UP000054047"/>
    </source>
</evidence>